<comment type="caution">
    <text evidence="1">The sequence shown here is derived from an EMBL/GenBank/DDBJ whole genome shotgun (WGS) entry which is preliminary data.</text>
</comment>
<accession>A0ACB0K0X9</accession>
<protein>
    <submittedName>
        <fullName evidence="1">Uncharacterized protein</fullName>
    </submittedName>
</protein>
<evidence type="ECO:0000313" key="1">
    <source>
        <dbReference type="EMBL" id="CAJ2649450.1"/>
    </source>
</evidence>
<organism evidence="1 2">
    <name type="scientific">Trifolium pratense</name>
    <name type="common">Red clover</name>
    <dbReference type="NCBI Taxonomy" id="57577"/>
    <lineage>
        <taxon>Eukaryota</taxon>
        <taxon>Viridiplantae</taxon>
        <taxon>Streptophyta</taxon>
        <taxon>Embryophyta</taxon>
        <taxon>Tracheophyta</taxon>
        <taxon>Spermatophyta</taxon>
        <taxon>Magnoliopsida</taxon>
        <taxon>eudicotyledons</taxon>
        <taxon>Gunneridae</taxon>
        <taxon>Pentapetalae</taxon>
        <taxon>rosids</taxon>
        <taxon>fabids</taxon>
        <taxon>Fabales</taxon>
        <taxon>Fabaceae</taxon>
        <taxon>Papilionoideae</taxon>
        <taxon>50 kb inversion clade</taxon>
        <taxon>NPAAA clade</taxon>
        <taxon>Hologalegina</taxon>
        <taxon>IRL clade</taxon>
        <taxon>Trifolieae</taxon>
        <taxon>Trifolium</taxon>
    </lineage>
</organism>
<reference evidence="1" key="1">
    <citation type="submission" date="2023-10" db="EMBL/GenBank/DDBJ databases">
        <authorList>
            <person name="Rodriguez Cubillos JULIANA M."/>
            <person name="De Vega J."/>
        </authorList>
    </citation>
    <scope>NUCLEOTIDE SEQUENCE</scope>
</reference>
<dbReference type="Proteomes" id="UP001177021">
    <property type="component" value="Unassembled WGS sequence"/>
</dbReference>
<gene>
    <name evidence="1" type="ORF">MILVUS5_LOCUS17549</name>
</gene>
<evidence type="ECO:0000313" key="2">
    <source>
        <dbReference type="Proteomes" id="UP001177021"/>
    </source>
</evidence>
<sequence>MVFFLRKVFLRWLLSHIPLPCGAALLPLPLGTGHETHIVSINLVIVIKICIHRLILPMMISYTPITIFRD</sequence>
<name>A0ACB0K0X9_TRIPR</name>
<dbReference type="EMBL" id="CASHSV030000109">
    <property type="protein sequence ID" value="CAJ2649450.1"/>
    <property type="molecule type" value="Genomic_DNA"/>
</dbReference>
<proteinExistence type="predicted"/>
<keyword evidence="2" id="KW-1185">Reference proteome</keyword>